<feature type="compositionally biased region" description="Acidic residues" evidence="1">
    <location>
        <begin position="265"/>
        <end position="290"/>
    </location>
</feature>
<keyword evidence="2" id="KW-1185">Reference proteome</keyword>
<evidence type="ECO:0000313" key="2">
    <source>
        <dbReference type="Proteomes" id="UP001652628"/>
    </source>
</evidence>
<evidence type="ECO:0000313" key="3">
    <source>
        <dbReference type="RefSeq" id="XP_070854452.1"/>
    </source>
</evidence>
<feature type="region of interest" description="Disordered" evidence="1">
    <location>
        <begin position="545"/>
        <end position="592"/>
    </location>
</feature>
<protein>
    <submittedName>
        <fullName evidence="3">Uncharacterized protein</fullName>
    </submittedName>
</protein>
<feature type="region of interest" description="Disordered" evidence="1">
    <location>
        <begin position="20"/>
        <end position="43"/>
    </location>
</feature>
<dbReference type="RefSeq" id="XP_070854452.1">
    <property type="nucleotide sequence ID" value="XM_070998351.1"/>
</dbReference>
<feature type="compositionally biased region" description="Pro residues" evidence="1">
    <location>
        <begin position="310"/>
        <end position="326"/>
    </location>
</feature>
<name>A0ABM4TWU8_DROSZ</name>
<feature type="compositionally biased region" description="Low complexity" evidence="1">
    <location>
        <begin position="201"/>
        <end position="212"/>
    </location>
</feature>
<sequence length="592" mass="65002">MRPQGRKLALILEWQPRRSDLGADYNPEWYSGTSVGTPDPRNRNYNNRMEPFYPYFVAGVYQPVDHRDSDTDTNDGAPPSRDSVLSDRSPTPPRFSPILSLQSREARNGDSISTVPWSPDASIAVSGEPPAAFAVGASGDEDDDPTAPTVARLARLQIFESGEPGTATVHRSVDAWIQSQEHHAFAPGYLEQCRWEAERCPSGSPMSSDDSSVAMDGRFGAGQLRAPQQPVIDEANRAWEDYGGYVNPEPGEADDGRRLSSRANEEEDDEANEEEDEANEEEDDANEEDAGPAAGQDPGVGGNAPQDFVDPPPPALPEASPGSPPERPPRASPRTPRQTSPPGGGSHYTSPLPRTPGRRQSSPRTPEGMFRPHSQRSPHPISPGLGTSARAVPQTPGRTIAPSELGWEPDLKLFLSREEEDEVLQALRECPDAGQVMEEAQWIVAQVGWKVDTHQRRLPTALVASIQEQDRRRVRYLRQIEGFRFRVTITAGREVIVSLRHNHAEEKGGGWKTTQCWSTEGQQLIVPIAIGGRFDKKLCWETKKPGKPGLHAAARAEARSHSRMAAKAIRPRSGLQPGVVQRHERRHAGSKE</sequence>
<feature type="region of interest" description="Disordered" evidence="1">
    <location>
        <begin position="199"/>
        <end position="404"/>
    </location>
</feature>
<reference evidence="3" key="1">
    <citation type="submission" date="2025-08" db="UniProtKB">
        <authorList>
            <consortium name="RefSeq"/>
        </authorList>
    </citation>
    <scope>IDENTIFICATION</scope>
</reference>
<proteinExistence type="predicted"/>
<dbReference type="Proteomes" id="UP001652628">
    <property type="component" value="Chromosome 2"/>
</dbReference>
<feature type="compositionally biased region" description="Low complexity" evidence="1">
    <location>
        <begin position="332"/>
        <end position="341"/>
    </location>
</feature>
<feature type="region of interest" description="Disordered" evidence="1">
    <location>
        <begin position="64"/>
        <end position="97"/>
    </location>
</feature>
<dbReference type="GeneID" id="139354090"/>
<accession>A0ABM4TWU8</accession>
<gene>
    <name evidence="3" type="primary">LOC139354090</name>
</gene>
<evidence type="ECO:0000256" key="1">
    <source>
        <dbReference type="SAM" id="MobiDB-lite"/>
    </source>
</evidence>
<organism evidence="2 3">
    <name type="scientific">Drosophila suzukii</name>
    <name type="common">Spotted-wing drosophila fruit fly</name>
    <dbReference type="NCBI Taxonomy" id="28584"/>
    <lineage>
        <taxon>Eukaryota</taxon>
        <taxon>Metazoa</taxon>
        <taxon>Ecdysozoa</taxon>
        <taxon>Arthropoda</taxon>
        <taxon>Hexapoda</taxon>
        <taxon>Insecta</taxon>
        <taxon>Pterygota</taxon>
        <taxon>Neoptera</taxon>
        <taxon>Endopterygota</taxon>
        <taxon>Diptera</taxon>
        <taxon>Brachycera</taxon>
        <taxon>Muscomorpha</taxon>
        <taxon>Ephydroidea</taxon>
        <taxon>Drosophilidae</taxon>
        <taxon>Drosophila</taxon>
        <taxon>Sophophora</taxon>
    </lineage>
</organism>